<protein>
    <recommendedName>
        <fullName evidence="4">2-amino-4-hydroxy-6-hydroxymethyldihydropteridine pyrophosphokinase</fullName>
        <ecNumber evidence="3">2.7.6.3</ecNumber>
    </recommendedName>
    <alternativeName>
        <fullName evidence="11">6-hydroxymethyl-7,8-dihydropterin pyrophosphokinase</fullName>
    </alternativeName>
    <alternativeName>
        <fullName evidence="12">7,8-dihydro-6-hydroxymethylpterin-pyrophosphokinase</fullName>
    </alternativeName>
</protein>
<dbReference type="Pfam" id="PF01288">
    <property type="entry name" value="HPPK"/>
    <property type="match status" value="1"/>
</dbReference>
<comment type="similarity">
    <text evidence="2">Belongs to the HPPK family.</text>
</comment>
<evidence type="ECO:0000256" key="4">
    <source>
        <dbReference type="ARBA" id="ARBA00016218"/>
    </source>
</evidence>
<dbReference type="EMBL" id="APND01000001">
    <property type="protein sequence ID" value="MES1927930.1"/>
    <property type="molecule type" value="Genomic_DNA"/>
</dbReference>
<evidence type="ECO:0000256" key="12">
    <source>
        <dbReference type="ARBA" id="ARBA00033413"/>
    </source>
</evidence>
<keyword evidence="15" id="KW-1185">Reference proteome</keyword>
<proteinExistence type="inferred from homology"/>
<evidence type="ECO:0000256" key="2">
    <source>
        <dbReference type="ARBA" id="ARBA00005810"/>
    </source>
</evidence>
<evidence type="ECO:0000256" key="3">
    <source>
        <dbReference type="ARBA" id="ARBA00013253"/>
    </source>
</evidence>
<dbReference type="RefSeq" id="WP_353108701.1">
    <property type="nucleotide sequence ID" value="NZ_APND01000001.1"/>
</dbReference>
<sequence length="166" mass="17754">MSLTIHVAWLGLGSNLDAPADQVGRAIEALAADPNLRVLAKSSLYRTAPVGGPAGQPAFCNACVAVAARCDAYALLDITQAIEQAHGRVRDVRWGPRTLDIDMLAFDDLMLNDPRLTLPHPRAAERAFVLVPLAEIAPALVLGRQGRVIDLCRDAGTVGVERWRAA</sequence>
<name>A0ABV2AXA4_9GAMM</name>
<evidence type="ECO:0000256" key="7">
    <source>
        <dbReference type="ARBA" id="ARBA00022777"/>
    </source>
</evidence>
<comment type="caution">
    <text evidence="14">The sequence shown here is derived from an EMBL/GenBank/DDBJ whole genome shotgun (WGS) entry which is preliminary data.</text>
</comment>
<organism evidence="14 15">
    <name type="scientific">Salinisphaera dokdonensis CL-ES53</name>
    <dbReference type="NCBI Taxonomy" id="1304272"/>
    <lineage>
        <taxon>Bacteria</taxon>
        <taxon>Pseudomonadati</taxon>
        <taxon>Pseudomonadota</taxon>
        <taxon>Gammaproteobacteria</taxon>
        <taxon>Salinisphaerales</taxon>
        <taxon>Salinisphaeraceae</taxon>
        <taxon>Salinisphaera</taxon>
    </lineage>
</organism>
<dbReference type="PANTHER" id="PTHR43071:SF1">
    <property type="entry name" value="2-AMINO-4-HYDROXY-6-HYDROXYMETHYLDIHYDROPTERIDINE PYROPHOSPHOKINASE"/>
    <property type="match status" value="1"/>
</dbReference>
<dbReference type="PANTHER" id="PTHR43071">
    <property type="entry name" value="2-AMINO-4-HYDROXY-6-HYDROXYMETHYLDIHYDROPTERIDINE PYROPHOSPHOKINASE"/>
    <property type="match status" value="1"/>
</dbReference>
<evidence type="ECO:0000256" key="1">
    <source>
        <dbReference type="ARBA" id="ARBA00005051"/>
    </source>
</evidence>
<evidence type="ECO:0000256" key="8">
    <source>
        <dbReference type="ARBA" id="ARBA00022840"/>
    </source>
</evidence>
<dbReference type="Proteomes" id="UP001460888">
    <property type="component" value="Unassembled WGS sequence"/>
</dbReference>
<keyword evidence="8" id="KW-0067">ATP-binding</keyword>
<comment type="function">
    <text evidence="10">Catalyzes the transfer of pyrophosphate from adenosine triphosphate (ATP) to 6-hydroxymethyl-7,8-dihydropterin, an enzymatic step in folate biosynthesis pathway.</text>
</comment>
<dbReference type="PROSITE" id="PS00794">
    <property type="entry name" value="HPPK"/>
    <property type="match status" value="1"/>
</dbReference>
<keyword evidence="6" id="KW-0547">Nucleotide-binding</keyword>
<evidence type="ECO:0000256" key="10">
    <source>
        <dbReference type="ARBA" id="ARBA00029409"/>
    </source>
</evidence>
<dbReference type="CDD" id="cd00483">
    <property type="entry name" value="HPPK"/>
    <property type="match status" value="1"/>
</dbReference>
<evidence type="ECO:0000256" key="6">
    <source>
        <dbReference type="ARBA" id="ARBA00022741"/>
    </source>
</evidence>
<keyword evidence="5" id="KW-0808">Transferase</keyword>
<reference evidence="14 15" key="1">
    <citation type="submission" date="2013-03" db="EMBL/GenBank/DDBJ databases">
        <title>Salinisphaera dokdonensis CL-ES53 Genome Sequencing.</title>
        <authorList>
            <person name="Li C."/>
            <person name="Lai Q."/>
            <person name="Shao Z."/>
        </authorList>
    </citation>
    <scope>NUCLEOTIDE SEQUENCE [LARGE SCALE GENOMIC DNA]</scope>
    <source>
        <strain evidence="14 15">CL-ES53</strain>
    </source>
</reference>
<comment type="pathway">
    <text evidence="1">Cofactor biosynthesis; tetrahydrofolate biosynthesis; 2-amino-4-hydroxy-6-hydroxymethyl-7,8-dihydropteridine diphosphate from 7,8-dihydroneopterin triphosphate: step 4/4.</text>
</comment>
<feature type="domain" description="7,8-dihydro-6-hydroxymethylpterin-pyrophosphokinase" evidence="13">
    <location>
        <begin position="93"/>
        <end position="104"/>
    </location>
</feature>
<dbReference type="SUPFAM" id="SSF55083">
    <property type="entry name" value="6-hydroxymethyl-7,8-dihydropterin pyrophosphokinase, HPPK"/>
    <property type="match status" value="1"/>
</dbReference>
<evidence type="ECO:0000256" key="9">
    <source>
        <dbReference type="ARBA" id="ARBA00022909"/>
    </source>
</evidence>
<keyword evidence="7" id="KW-0418">Kinase</keyword>
<evidence type="ECO:0000313" key="15">
    <source>
        <dbReference type="Proteomes" id="UP001460888"/>
    </source>
</evidence>
<dbReference type="NCBIfam" id="TIGR01498">
    <property type="entry name" value="folK"/>
    <property type="match status" value="1"/>
</dbReference>
<dbReference type="InterPro" id="IPR000550">
    <property type="entry name" value="Hppk"/>
</dbReference>
<evidence type="ECO:0000256" key="5">
    <source>
        <dbReference type="ARBA" id="ARBA00022679"/>
    </source>
</evidence>
<dbReference type="Gene3D" id="3.30.70.560">
    <property type="entry name" value="7,8-Dihydro-6-hydroxymethylpterin-pyrophosphokinase HPPK"/>
    <property type="match status" value="1"/>
</dbReference>
<dbReference type="InterPro" id="IPR035907">
    <property type="entry name" value="Hppk_sf"/>
</dbReference>
<evidence type="ECO:0000259" key="13">
    <source>
        <dbReference type="PROSITE" id="PS00794"/>
    </source>
</evidence>
<dbReference type="EC" id="2.7.6.3" evidence="3"/>
<keyword evidence="9" id="KW-0289">Folate biosynthesis</keyword>
<evidence type="ECO:0000313" key="14">
    <source>
        <dbReference type="EMBL" id="MES1927930.1"/>
    </source>
</evidence>
<accession>A0ABV2AXA4</accession>
<gene>
    <name evidence="14" type="ORF">SADO_01705</name>
</gene>
<evidence type="ECO:0000256" key="11">
    <source>
        <dbReference type="ARBA" id="ARBA00029766"/>
    </source>
</evidence>